<evidence type="ECO:0000313" key="5">
    <source>
        <dbReference type="Proteomes" id="UP000225740"/>
    </source>
</evidence>
<evidence type="ECO:0000259" key="3">
    <source>
        <dbReference type="Pfam" id="PF14403"/>
    </source>
</evidence>
<dbReference type="Proteomes" id="UP000225740">
    <property type="component" value="Unassembled WGS sequence"/>
</dbReference>
<dbReference type="PANTHER" id="PTHR34595:SF2">
    <property type="entry name" value="BLR2978 PROTEIN"/>
    <property type="match status" value="1"/>
</dbReference>
<dbReference type="EMBL" id="NIZW01000025">
    <property type="protein sequence ID" value="PHQ32571.1"/>
    <property type="molecule type" value="Genomic_DNA"/>
</dbReference>
<gene>
    <name evidence="4" type="ORF">CEE69_25155</name>
</gene>
<protein>
    <submittedName>
        <fullName evidence="4">Uncharacterized protein</fullName>
    </submittedName>
</protein>
<feature type="domain" description="Circularly permuted ATP-grasp type 2" evidence="3">
    <location>
        <begin position="116"/>
        <end position="492"/>
    </location>
</feature>
<dbReference type="Pfam" id="PF04168">
    <property type="entry name" value="Alpha-E"/>
    <property type="match status" value="1"/>
</dbReference>
<dbReference type="OrthoDB" id="9803842at2"/>
<name>A0A2G1W0S2_9BACT</name>
<dbReference type="AlphaFoldDB" id="A0A2G1W0S2"/>
<feature type="region of interest" description="Disordered" evidence="1">
    <location>
        <begin position="867"/>
        <end position="890"/>
    </location>
</feature>
<dbReference type="Gene3D" id="3.40.50.11290">
    <property type="match status" value="1"/>
</dbReference>
<evidence type="ECO:0000259" key="2">
    <source>
        <dbReference type="Pfam" id="PF04168"/>
    </source>
</evidence>
<dbReference type="InterPro" id="IPR051680">
    <property type="entry name" value="ATP-dep_Glu-Cys_Ligase-2"/>
</dbReference>
<evidence type="ECO:0000256" key="1">
    <source>
        <dbReference type="SAM" id="MobiDB-lite"/>
    </source>
</evidence>
<reference evidence="4 5" key="1">
    <citation type="submission" date="2017-06" db="EMBL/GenBank/DDBJ databases">
        <title>Description of Rhodopirellula bahusiensis sp. nov.</title>
        <authorList>
            <person name="Kizina J."/>
            <person name="Harder J."/>
        </authorList>
    </citation>
    <scope>NUCLEOTIDE SEQUENCE [LARGE SCALE GENOMIC DNA]</scope>
    <source>
        <strain evidence="4 5">SWK21</strain>
    </source>
</reference>
<keyword evidence="5" id="KW-1185">Reference proteome</keyword>
<dbReference type="Pfam" id="PF14403">
    <property type="entry name" value="CP_ATPgrasp_2"/>
    <property type="match status" value="1"/>
</dbReference>
<organism evidence="4 5">
    <name type="scientific">Rhodopirellula bahusiensis</name>
    <dbReference type="NCBI Taxonomy" id="2014065"/>
    <lineage>
        <taxon>Bacteria</taxon>
        <taxon>Pseudomonadati</taxon>
        <taxon>Planctomycetota</taxon>
        <taxon>Planctomycetia</taxon>
        <taxon>Pirellulales</taxon>
        <taxon>Pirellulaceae</taxon>
        <taxon>Rhodopirellula</taxon>
    </lineage>
</organism>
<comment type="caution">
    <text evidence="4">The sequence shown here is derived from an EMBL/GenBank/DDBJ whole genome shotgun (WGS) entry which is preliminary data.</text>
</comment>
<dbReference type="InterPro" id="IPR025841">
    <property type="entry name" value="CP_ATPgrasp_2"/>
</dbReference>
<evidence type="ECO:0000313" key="4">
    <source>
        <dbReference type="EMBL" id="PHQ32571.1"/>
    </source>
</evidence>
<dbReference type="InterPro" id="IPR007296">
    <property type="entry name" value="DUF403"/>
</dbReference>
<dbReference type="GeneID" id="90611211"/>
<accession>A0A2G1W0S2</accession>
<proteinExistence type="predicted"/>
<dbReference type="RefSeq" id="WP_099263390.1">
    <property type="nucleotide sequence ID" value="NZ_NIZW01000025.1"/>
</dbReference>
<dbReference type="PANTHER" id="PTHR34595">
    <property type="entry name" value="BLR5612 PROTEIN"/>
    <property type="match status" value="1"/>
</dbReference>
<dbReference type="SUPFAM" id="SSF56059">
    <property type="entry name" value="Glutathione synthetase ATP-binding domain-like"/>
    <property type="match status" value="1"/>
</dbReference>
<feature type="domain" description="DUF403" evidence="2">
    <location>
        <begin position="542"/>
        <end position="861"/>
    </location>
</feature>
<dbReference type="Gene3D" id="3.30.1490.270">
    <property type="match status" value="1"/>
</dbReference>
<sequence>MILGSSLLPTQIEPQVNVPIPTAAAQSSESSPAPPPALSLANYATMAERYDECRLPDGPLRPCWKSIADEVSALGASGLNDRESQIEQLIRENGSTFQIDTGEGTQTRPWQLATVPMAIADDDWNRLATGLAQRTRVLEAILADLLGPQRLIRERVLPPELLWDNPRFLRVYHNLSVSAGHRLHLVGFDVARASDGAWWVTGDRTRAPSGLGYLLENRIVHGRVFPHLSRAANVRRLASFFGTMRRHFRSLAPRQNENPRVALLTPGHGSYRDFEDAYLARYLGYTLVQGRDLAVRGERLHLKTLGGLLPIEVLWRHVSDRKCDPLELDGHSTEGVTGLLRCKRGGQLAVVNSIGTAIAEMPALIPFLPAAAKLLLGETLQLPSVATYWCGAEKERRYVLEHLDELVLRDAFAVNDTRPVMPVRCTAEEKEALVRRIKAQPNRFVGQHRLAHSVTPVWHGERFEPWHVSLRTFVLQTKTSIEVLPGALARVSPKEDLLSNSPTQGQLTQDCWIVSDKPVDHDTTLLSNDESTIVLRRSGAELPSRVAEHLFWLGRYVERCESIARLLRTTLARLVGEDDLTDPPEMSRLIAALAAVGQLEPDYAIEGLDGAMPQVDSMLPASVFDTSNPRALQISVASALHNATAVRDRISLDAYRIFQSVHADISGSRRPSTINVSRAMERLNRLITHLMAFSGLTAESLTRTHGWRFVLLGRRLERADQTAELLLATMVRPIADEVGLCESILDATDSLMTYRSRYLSLVRPAPTIDLMVTDETNPRSLRFQLNDIQQLLNDLPTEPGRVALGADERLARELQHPLLIADVATLTEVSESGNRAELQRLLELVQARIPQLANAIAGRYLIHTAPEQTLTGDREQTLDESLMPPEATQG</sequence>